<keyword evidence="4" id="KW-1185">Reference proteome</keyword>
<feature type="transmembrane region" description="Helical" evidence="1">
    <location>
        <begin position="33"/>
        <end position="51"/>
    </location>
</feature>
<name>A0AAD4LWV8_9AGAM</name>
<dbReference type="EMBL" id="WTXG01000163">
    <property type="protein sequence ID" value="KAI0291352.1"/>
    <property type="molecule type" value="Genomic_DNA"/>
</dbReference>
<evidence type="ECO:0000313" key="2">
    <source>
        <dbReference type="EMBL" id="KAI0291352.1"/>
    </source>
</evidence>
<sequence length="53" mass="5907">MITHSCTMTFPFHFFSFQAIPALSSLFSTMKGSVFNALSPVLLCFLFMSSFTS</sequence>
<dbReference type="AlphaFoldDB" id="A0AAD4LWV8"/>
<keyword evidence="1" id="KW-1133">Transmembrane helix</keyword>
<gene>
    <name evidence="2" type="ORF">B0F90DRAFT_1777394</name>
    <name evidence="3" type="ORF">B0F90DRAFT_1777523</name>
</gene>
<keyword evidence="1" id="KW-0812">Transmembrane</keyword>
<proteinExistence type="predicted"/>
<protein>
    <submittedName>
        <fullName evidence="3">Uncharacterized protein</fullName>
    </submittedName>
</protein>
<comment type="caution">
    <text evidence="3">The sequence shown here is derived from an EMBL/GenBank/DDBJ whole genome shotgun (WGS) entry which is preliminary data.</text>
</comment>
<dbReference type="EMBL" id="WTXG01000163">
    <property type="protein sequence ID" value="KAI0291357.1"/>
    <property type="molecule type" value="Genomic_DNA"/>
</dbReference>
<evidence type="ECO:0000313" key="4">
    <source>
        <dbReference type="Proteomes" id="UP001203297"/>
    </source>
</evidence>
<organism evidence="3 4">
    <name type="scientific">Multifurca ochricompacta</name>
    <dbReference type="NCBI Taxonomy" id="376703"/>
    <lineage>
        <taxon>Eukaryota</taxon>
        <taxon>Fungi</taxon>
        <taxon>Dikarya</taxon>
        <taxon>Basidiomycota</taxon>
        <taxon>Agaricomycotina</taxon>
        <taxon>Agaricomycetes</taxon>
        <taxon>Russulales</taxon>
        <taxon>Russulaceae</taxon>
        <taxon>Multifurca</taxon>
    </lineage>
</organism>
<accession>A0AAD4LWV8</accession>
<evidence type="ECO:0000313" key="3">
    <source>
        <dbReference type="EMBL" id="KAI0291357.1"/>
    </source>
</evidence>
<evidence type="ECO:0000256" key="1">
    <source>
        <dbReference type="SAM" id="Phobius"/>
    </source>
</evidence>
<keyword evidence="1" id="KW-0472">Membrane</keyword>
<reference evidence="3" key="1">
    <citation type="journal article" date="2022" name="New Phytol.">
        <title>Evolutionary transition to the ectomycorrhizal habit in the genomes of a hyperdiverse lineage of mushroom-forming fungi.</title>
        <authorList>
            <person name="Looney B."/>
            <person name="Miyauchi S."/>
            <person name="Morin E."/>
            <person name="Drula E."/>
            <person name="Courty P.E."/>
            <person name="Kohler A."/>
            <person name="Kuo A."/>
            <person name="LaButti K."/>
            <person name="Pangilinan J."/>
            <person name="Lipzen A."/>
            <person name="Riley R."/>
            <person name="Andreopoulos W."/>
            <person name="He G."/>
            <person name="Johnson J."/>
            <person name="Nolan M."/>
            <person name="Tritt A."/>
            <person name="Barry K.W."/>
            <person name="Grigoriev I.V."/>
            <person name="Nagy L.G."/>
            <person name="Hibbett D."/>
            <person name="Henrissat B."/>
            <person name="Matheny P.B."/>
            <person name="Labbe J."/>
            <person name="Martin F.M."/>
        </authorList>
    </citation>
    <scope>NUCLEOTIDE SEQUENCE</scope>
    <source>
        <strain evidence="3">BPL690</strain>
    </source>
</reference>
<dbReference type="Proteomes" id="UP001203297">
    <property type="component" value="Unassembled WGS sequence"/>
</dbReference>